<evidence type="ECO:0000313" key="2">
    <source>
        <dbReference type="Proteomes" id="UP001183615"/>
    </source>
</evidence>
<accession>A0ABU2S4J7</accession>
<keyword evidence="2" id="KW-1185">Reference proteome</keyword>
<name>A0ABU2S4J7_9ACTN</name>
<gene>
    <name evidence="1" type="ORF">RM779_13570</name>
</gene>
<protein>
    <submittedName>
        <fullName evidence="1">Uncharacterized protein</fullName>
    </submittedName>
</protein>
<dbReference type="EMBL" id="JAVREV010000006">
    <property type="protein sequence ID" value="MDT0443611.1"/>
    <property type="molecule type" value="Genomic_DNA"/>
</dbReference>
<organism evidence="1 2">
    <name type="scientific">Streptomyces johnsoniae</name>
    <dbReference type="NCBI Taxonomy" id="3075532"/>
    <lineage>
        <taxon>Bacteria</taxon>
        <taxon>Bacillati</taxon>
        <taxon>Actinomycetota</taxon>
        <taxon>Actinomycetes</taxon>
        <taxon>Kitasatosporales</taxon>
        <taxon>Streptomycetaceae</taxon>
        <taxon>Streptomyces</taxon>
    </lineage>
</organism>
<reference evidence="2" key="1">
    <citation type="submission" date="2023-07" db="EMBL/GenBank/DDBJ databases">
        <title>30 novel species of actinomycetes from the DSMZ collection.</title>
        <authorList>
            <person name="Nouioui I."/>
        </authorList>
    </citation>
    <scope>NUCLEOTIDE SEQUENCE [LARGE SCALE GENOMIC DNA]</scope>
    <source>
        <strain evidence="2">DSM 41886</strain>
    </source>
</reference>
<evidence type="ECO:0000313" key="1">
    <source>
        <dbReference type="EMBL" id="MDT0443611.1"/>
    </source>
</evidence>
<comment type="caution">
    <text evidence="1">The sequence shown here is derived from an EMBL/GenBank/DDBJ whole genome shotgun (WGS) entry which is preliminary data.</text>
</comment>
<proteinExistence type="predicted"/>
<dbReference type="RefSeq" id="WP_311617928.1">
    <property type="nucleotide sequence ID" value="NZ_JAVREV010000006.1"/>
</dbReference>
<sequence>MDPVVLAAGTALVGAMVTDTWQQARIAAMAWWRRTRPAQADAVETALDADRAALLAAREQGDQDTEQALIGAWRLRLQGLLAEDPALLEELRLLESRIRALLPAAGQGSVHIVGHARDNAQVFIANGPLRVDRS</sequence>
<dbReference type="Proteomes" id="UP001183615">
    <property type="component" value="Unassembled WGS sequence"/>
</dbReference>